<dbReference type="InterPro" id="IPR001245">
    <property type="entry name" value="Ser-Thr/Tyr_kinase_cat_dom"/>
</dbReference>
<dbReference type="SUPFAM" id="SSF56112">
    <property type="entry name" value="Protein kinase-like (PK-like)"/>
    <property type="match status" value="1"/>
</dbReference>
<dbReference type="SMART" id="SM00173">
    <property type="entry name" value="RAS"/>
    <property type="match status" value="1"/>
</dbReference>
<dbReference type="Proteomes" id="UP000559027">
    <property type="component" value="Unassembled WGS sequence"/>
</dbReference>
<dbReference type="SMART" id="SM00175">
    <property type="entry name" value="RAB"/>
    <property type="match status" value="1"/>
</dbReference>
<dbReference type="AlphaFoldDB" id="A0A8H5CWF3"/>
<dbReference type="Gene3D" id="3.40.50.300">
    <property type="entry name" value="P-loop containing nucleotide triphosphate hydrolases"/>
    <property type="match status" value="1"/>
</dbReference>
<dbReference type="InterPro" id="IPR008266">
    <property type="entry name" value="Tyr_kinase_AS"/>
</dbReference>
<dbReference type="SUPFAM" id="SSF52540">
    <property type="entry name" value="P-loop containing nucleoside triphosphate hydrolases"/>
    <property type="match status" value="1"/>
</dbReference>
<name>A0A8H5CWF3_9AGAR</name>
<dbReference type="Gene3D" id="1.10.510.10">
    <property type="entry name" value="Transferase(Phosphotransferase) domain 1"/>
    <property type="match status" value="1"/>
</dbReference>
<dbReference type="EMBL" id="JAACJO010000017">
    <property type="protein sequence ID" value="KAF5349249.1"/>
    <property type="molecule type" value="Genomic_DNA"/>
</dbReference>
<dbReference type="SMART" id="SM00174">
    <property type="entry name" value="RHO"/>
    <property type="match status" value="1"/>
</dbReference>
<comment type="similarity">
    <text evidence="1">Belongs to the protein kinase superfamily. TKL Ser/Thr protein kinase family. ROCO subfamily.</text>
</comment>
<dbReference type="InterPro" id="IPR011009">
    <property type="entry name" value="Kinase-like_dom_sf"/>
</dbReference>
<comment type="caution">
    <text evidence="4">The sequence shown here is derived from an EMBL/GenBank/DDBJ whole genome shotgun (WGS) entry which is preliminary data.</text>
</comment>
<dbReference type="InterPro" id="IPR001806">
    <property type="entry name" value="Small_GTPase"/>
</dbReference>
<dbReference type="PROSITE" id="PS50011">
    <property type="entry name" value="PROTEIN_KINASE_DOM"/>
    <property type="match status" value="1"/>
</dbReference>
<dbReference type="PROSITE" id="PS51419">
    <property type="entry name" value="RAB"/>
    <property type="match status" value="1"/>
</dbReference>
<dbReference type="InterPro" id="IPR027417">
    <property type="entry name" value="P-loop_NTPase"/>
</dbReference>
<evidence type="ECO:0000256" key="1">
    <source>
        <dbReference type="ARBA" id="ARBA00008171"/>
    </source>
</evidence>
<evidence type="ECO:0000259" key="3">
    <source>
        <dbReference type="PROSITE" id="PS50011"/>
    </source>
</evidence>
<dbReference type="InterPro" id="IPR005225">
    <property type="entry name" value="Small_GTP-bd"/>
</dbReference>
<dbReference type="PANTHER" id="PTHR23257">
    <property type="entry name" value="SERINE-THREONINE PROTEIN KINASE"/>
    <property type="match status" value="1"/>
</dbReference>
<dbReference type="Pfam" id="PF07714">
    <property type="entry name" value="PK_Tyr_Ser-Thr"/>
    <property type="match status" value="1"/>
</dbReference>
<organism evidence="4 5">
    <name type="scientific">Leucocoprinus leucothites</name>
    <dbReference type="NCBI Taxonomy" id="201217"/>
    <lineage>
        <taxon>Eukaryota</taxon>
        <taxon>Fungi</taxon>
        <taxon>Dikarya</taxon>
        <taxon>Basidiomycota</taxon>
        <taxon>Agaricomycotina</taxon>
        <taxon>Agaricomycetes</taxon>
        <taxon>Agaricomycetidae</taxon>
        <taxon>Agaricales</taxon>
        <taxon>Agaricineae</taxon>
        <taxon>Agaricaceae</taxon>
        <taxon>Leucocoprinus</taxon>
    </lineage>
</organism>
<feature type="domain" description="Protein kinase" evidence="3">
    <location>
        <begin position="345"/>
        <end position="631"/>
    </location>
</feature>
<evidence type="ECO:0000313" key="5">
    <source>
        <dbReference type="Proteomes" id="UP000559027"/>
    </source>
</evidence>
<gene>
    <name evidence="4" type="ORF">D9756_009405</name>
</gene>
<feature type="region of interest" description="Disordered" evidence="2">
    <location>
        <begin position="186"/>
        <end position="273"/>
    </location>
</feature>
<dbReference type="Pfam" id="PF00071">
    <property type="entry name" value="Ras"/>
    <property type="match status" value="1"/>
</dbReference>
<dbReference type="InterPro" id="IPR000719">
    <property type="entry name" value="Prot_kinase_dom"/>
</dbReference>
<dbReference type="PANTHER" id="PTHR23257:SF963">
    <property type="entry name" value="AT08303P"/>
    <property type="match status" value="1"/>
</dbReference>
<dbReference type="GO" id="GO:0005525">
    <property type="term" value="F:GTP binding"/>
    <property type="evidence" value="ECO:0007669"/>
    <property type="project" value="InterPro"/>
</dbReference>
<protein>
    <recommendedName>
        <fullName evidence="3">Protein kinase domain-containing protein</fullName>
    </recommendedName>
</protein>
<feature type="compositionally biased region" description="Pro residues" evidence="2">
    <location>
        <begin position="193"/>
        <end position="208"/>
    </location>
</feature>
<dbReference type="FunFam" id="3.40.50.300:FF:001447">
    <property type="entry name" value="Ras-related protein Rab-1B"/>
    <property type="match status" value="1"/>
</dbReference>
<dbReference type="NCBIfam" id="TIGR00231">
    <property type="entry name" value="small_GTP"/>
    <property type="match status" value="1"/>
</dbReference>
<dbReference type="OrthoDB" id="122279at2759"/>
<dbReference type="GO" id="GO:0004672">
    <property type="term" value="F:protein kinase activity"/>
    <property type="evidence" value="ECO:0007669"/>
    <property type="project" value="InterPro"/>
</dbReference>
<dbReference type="PROSITE" id="PS00109">
    <property type="entry name" value="PROTEIN_KINASE_TYR"/>
    <property type="match status" value="1"/>
</dbReference>
<dbReference type="GO" id="GO:0003924">
    <property type="term" value="F:GTPase activity"/>
    <property type="evidence" value="ECO:0007669"/>
    <property type="project" value="InterPro"/>
</dbReference>
<dbReference type="GO" id="GO:0005737">
    <property type="term" value="C:cytoplasm"/>
    <property type="evidence" value="ECO:0007669"/>
    <property type="project" value="TreeGrafter"/>
</dbReference>
<reference evidence="4 5" key="1">
    <citation type="journal article" date="2020" name="ISME J.">
        <title>Uncovering the hidden diversity of litter-decomposition mechanisms in mushroom-forming fungi.</title>
        <authorList>
            <person name="Floudas D."/>
            <person name="Bentzer J."/>
            <person name="Ahren D."/>
            <person name="Johansson T."/>
            <person name="Persson P."/>
            <person name="Tunlid A."/>
        </authorList>
    </citation>
    <scope>NUCLEOTIDE SEQUENCE [LARGE SCALE GENOMIC DNA]</scope>
    <source>
        <strain evidence="4 5">CBS 146.42</strain>
    </source>
</reference>
<dbReference type="CDD" id="cd00154">
    <property type="entry name" value="Rab"/>
    <property type="match status" value="1"/>
</dbReference>
<dbReference type="InterPro" id="IPR050167">
    <property type="entry name" value="Ser_Thr_protein_kinase"/>
</dbReference>
<feature type="compositionally biased region" description="Polar residues" evidence="2">
    <location>
        <begin position="229"/>
        <end position="238"/>
    </location>
</feature>
<keyword evidence="5" id="KW-1185">Reference proteome</keyword>
<feature type="compositionally biased region" description="Low complexity" evidence="2">
    <location>
        <begin position="239"/>
        <end position="258"/>
    </location>
</feature>
<sequence>MSTTTNRTLWFLLVGDPGVGKTSFFNALKGKIVQDEIYRFSYNRKIKRYFAEKGGVKTKVHVYDVQSEGRADVVPHYSGVDGVLFLYDITNLDTFKNLLPWIRDCEKHAPLGTNKILIGNKIDEKKYKTVGKSTARKFADKLGILPFLETSATGNNKVNVEDAIQLLVTHTMLRYFPEIPRSGLAALSADEPPSQPSPPPPPPPPPEPATSQPPKSASESGGRPKSRQRSGTQSDSGFSSAKAPSAPTSAPVPSESPSRTPSVGGTPAAPSPKKAFGFLMESDIEIEDMVMNWLKCILGNAAKYKVLLSSRGVEAQMVMSVMQKVLDRAETPGDLRRSICRAMLAFSSPLKAAGVYPKILKLRAVRYDDDDNGDTSSTTLGRQVIHKPRESTPQDWLRLINTCARESLALPTELNHPNVLPFYGVFYLSDDPVGVRQVGIVTPWMQSLDEFLAVDPEAPRLAIAQIFDTLSGLKYLHDNLIVHGDLRAANVFVTASGTACLFNFTLREFPDDYPSQPNKKVRWQAPELMNELENGDMPSPTYASDVYSVASVMYEILTGQMPFHEVKRDISVVARVNRGIRPSKPPSPGPTLLELSDEIWQIMQECWVDSPSERPVVKQVLERLRQISPVVLTNTRLWKAMQRERESSVEPLSPQTFRSAMRGDDVGFQRRKSML</sequence>
<evidence type="ECO:0000313" key="4">
    <source>
        <dbReference type="EMBL" id="KAF5349249.1"/>
    </source>
</evidence>
<evidence type="ECO:0000256" key="2">
    <source>
        <dbReference type="SAM" id="MobiDB-lite"/>
    </source>
</evidence>
<dbReference type="GO" id="GO:0005524">
    <property type="term" value="F:ATP binding"/>
    <property type="evidence" value="ECO:0007669"/>
    <property type="project" value="InterPro"/>
</dbReference>
<proteinExistence type="inferred from homology"/>
<dbReference type="GO" id="GO:0007165">
    <property type="term" value="P:signal transduction"/>
    <property type="evidence" value="ECO:0007669"/>
    <property type="project" value="TreeGrafter"/>
</dbReference>
<accession>A0A8H5CWF3</accession>